<reference evidence="2" key="1">
    <citation type="submission" date="2022-11" db="UniProtKB">
        <authorList>
            <consortium name="WormBaseParasite"/>
        </authorList>
    </citation>
    <scope>IDENTIFICATION</scope>
</reference>
<sequence length="113" mass="13292">MRQEEFPGEAKGEEMQKNGGISVRWLSSLKKIVNRAFIKVCKVTLEALKKSLQDHVKYKAEPLRLCLMLISIAQHHVDFCEHNMVSTELRRTLKMLEHFQYWDIYGNGHTYLK</sequence>
<accession>A0A915HV22</accession>
<organism evidence="1 2">
    <name type="scientific">Romanomermis culicivorax</name>
    <name type="common">Nematode worm</name>
    <dbReference type="NCBI Taxonomy" id="13658"/>
    <lineage>
        <taxon>Eukaryota</taxon>
        <taxon>Metazoa</taxon>
        <taxon>Ecdysozoa</taxon>
        <taxon>Nematoda</taxon>
        <taxon>Enoplea</taxon>
        <taxon>Dorylaimia</taxon>
        <taxon>Mermithida</taxon>
        <taxon>Mermithoidea</taxon>
        <taxon>Mermithidae</taxon>
        <taxon>Romanomermis</taxon>
    </lineage>
</organism>
<keyword evidence="1" id="KW-1185">Reference proteome</keyword>
<dbReference type="WBParaSite" id="nRc.2.0.1.t05215-RA">
    <property type="protein sequence ID" value="nRc.2.0.1.t05215-RA"/>
    <property type="gene ID" value="nRc.2.0.1.g05215"/>
</dbReference>
<protein>
    <submittedName>
        <fullName evidence="2">Uncharacterized protein</fullName>
    </submittedName>
</protein>
<dbReference type="Proteomes" id="UP000887565">
    <property type="component" value="Unplaced"/>
</dbReference>
<proteinExistence type="predicted"/>
<evidence type="ECO:0000313" key="1">
    <source>
        <dbReference type="Proteomes" id="UP000887565"/>
    </source>
</evidence>
<name>A0A915HV22_ROMCU</name>
<evidence type="ECO:0000313" key="2">
    <source>
        <dbReference type="WBParaSite" id="nRc.2.0.1.t05215-RA"/>
    </source>
</evidence>
<dbReference type="AlphaFoldDB" id="A0A915HV22"/>